<accession>A0ABR7MRZ1</accession>
<name>A0ABR7MRZ1_9FIRM</name>
<dbReference type="NCBIfam" id="NF037995">
    <property type="entry name" value="TRAP_S1"/>
    <property type="match status" value="1"/>
</dbReference>
<sequence>MKKKIVLAGCIMAMAMVFTGCGKKTESTTFIMSDVQEGDHPTAKACDEFAKRVYRETDGRVNIEVYHGDTLGAEADQMEQVRVDGIDFARLSGPLSNYVEDMKAFQSLYLYNSEDDMWKVLDGSVGNDLLNAKGLTDNDMVGLCWFSGGSRNFYNNKKEVKSPSDLDGLTLRVNTDPMIKLVSMNGGTPVNIAYNDIYNAIKKGTIDGAENNWPSYISTEHYKVAKYITVDQHTCIPEMIVASQKALEKMSSQDQETVKNVAKEISKEQRQAFKDFDKKAIKQAEKAGCKVTELTESESAEFKKQGQEVNKEVNGQYQDVIDRITQ</sequence>
<comment type="caution">
    <text evidence="3">The sequence shown here is derived from an EMBL/GenBank/DDBJ whole genome shotgun (WGS) entry which is preliminary data.</text>
</comment>
<dbReference type="PANTHER" id="PTHR33376:SF2">
    <property type="entry name" value="DICARBOXYLATE-BINDING PERIPLASMIC PROTEIN"/>
    <property type="match status" value="1"/>
</dbReference>
<evidence type="ECO:0000256" key="1">
    <source>
        <dbReference type="ARBA" id="ARBA00022729"/>
    </source>
</evidence>
<dbReference type="InterPro" id="IPR018389">
    <property type="entry name" value="DctP_fam"/>
</dbReference>
<dbReference type="PANTHER" id="PTHR33376">
    <property type="match status" value="1"/>
</dbReference>
<dbReference type="InterPro" id="IPR004682">
    <property type="entry name" value="TRAP_DctP"/>
</dbReference>
<dbReference type="Pfam" id="PF03480">
    <property type="entry name" value="DctP"/>
    <property type="match status" value="1"/>
</dbReference>
<gene>
    <name evidence="3" type="primary">dctP</name>
    <name evidence="3" type="ORF">H8700_02440</name>
</gene>
<keyword evidence="4" id="KW-1185">Reference proteome</keyword>
<dbReference type="InterPro" id="IPR038404">
    <property type="entry name" value="TRAP_DctP_sf"/>
</dbReference>
<evidence type="ECO:0000256" key="2">
    <source>
        <dbReference type="SAM" id="SignalP"/>
    </source>
</evidence>
<dbReference type="PROSITE" id="PS51257">
    <property type="entry name" value="PROKAR_LIPOPROTEIN"/>
    <property type="match status" value="1"/>
</dbReference>
<protein>
    <submittedName>
        <fullName evidence="3">TRAP transporter substrate-binding protein DctP</fullName>
    </submittedName>
</protein>
<dbReference type="EMBL" id="JACRSW010000009">
    <property type="protein sequence ID" value="MBC8556570.1"/>
    <property type="molecule type" value="Genomic_DNA"/>
</dbReference>
<feature type="chain" id="PRO_5047014210" evidence="2">
    <location>
        <begin position="20"/>
        <end position="326"/>
    </location>
</feature>
<reference evidence="3 4" key="1">
    <citation type="submission" date="2020-08" db="EMBL/GenBank/DDBJ databases">
        <title>Genome public.</title>
        <authorList>
            <person name="Liu C."/>
            <person name="Sun Q."/>
        </authorList>
    </citation>
    <scope>NUCLEOTIDE SEQUENCE [LARGE SCALE GENOMIC DNA]</scope>
    <source>
        <strain evidence="3 4">BX3</strain>
    </source>
</reference>
<dbReference type="RefSeq" id="WP_249302813.1">
    <property type="nucleotide sequence ID" value="NZ_JACRSW010000009.1"/>
</dbReference>
<feature type="signal peptide" evidence="2">
    <location>
        <begin position="1"/>
        <end position="19"/>
    </location>
</feature>
<dbReference type="Gene3D" id="3.40.190.170">
    <property type="entry name" value="Bacterial extracellular solute-binding protein, family 7"/>
    <property type="match status" value="1"/>
</dbReference>
<evidence type="ECO:0000313" key="3">
    <source>
        <dbReference type="EMBL" id="MBC8556570.1"/>
    </source>
</evidence>
<evidence type="ECO:0000313" key="4">
    <source>
        <dbReference type="Proteomes" id="UP000637513"/>
    </source>
</evidence>
<dbReference type="Proteomes" id="UP000637513">
    <property type="component" value="Unassembled WGS sequence"/>
</dbReference>
<keyword evidence="1 2" id="KW-0732">Signal</keyword>
<dbReference type="PIRSF" id="PIRSF006470">
    <property type="entry name" value="DctB"/>
    <property type="match status" value="1"/>
</dbReference>
<proteinExistence type="predicted"/>
<organism evidence="3 4">
    <name type="scientific">Jutongia hominis</name>
    <dbReference type="NCBI Taxonomy" id="2763664"/>
    <lineage>
        <taxon>Bacteria</taxon>
        <taxon>Bacillati</taxon>
        <taxon>Bacillota</taxon>
        <taxon>Clostridia</taxon>
        <taxon>Lachnospirales</taxon>
        <taxon>Lachnospiraceae</taxon>
        <taxon>Jutongia</taxon>
    </lineage>
</organism>